<dbReference type="STRING" id="420404.SAMN05421793_11364"/>
<dbReference type="Gene3D" id="2.40.170.20">
    <property type="entry name" value="TonB-dependent receptor, beta-barrel domain"/>
    <property type="match status" value="1"/>
</dbReference>
<gene>
    <name evidence="15" type="ORF">SAMN05421793_11364</name>
</gene>
<feature type="domain" description="TonB-dependent receptor plug" evidence="14">
    <location>
        <begin position="50"/>
        <end position="157"/>
    </location>
</feature>
<comment type="similarity">
    <text evidence="10 11">Belongs to the TonB-dependent receptor family.</text>
</comment>
<sequence>MNLKYSKCLGLAAVLYFTANYSAQQRVSDTASKEKTIEEVVVIGYGTQKKSNVTGSIASIKASDIEDIPAGKPEQVLQGRAAGVSVVTNSGQPGSGATVRIRGLTSFGAGGNDPMWVVDGIIVDGIGWLNQSDIESIEVLKDGASSAIYGVSAARGVVLVTTKKGKKGVLSLAYNGSYGTSQAARKLDLLNATQYATIINEGFANDNSPIRFANPSMFGIGTNWQDTIFNTGDRQSHEISINGGNDKSTYYASFGYFDQTGIVMGDISNYKRINARLNSTHKVLDVLTVGQTFLYTHQKSQGIGVNETFGGPLSSAINLDPTTPAVVTDWSQVNPANYTNAYIIRDANGNPYGISPWVNQEMSNPLAYRHTQKGKYGWSDDFVGNVFAELKLTEGLTFKTTLNGKKSYWGSQGFTPKFYLSPTLGNLVNNNLNRVTQTKFEWSMENTLSYQKRLGDHNFNIMLGQGVYRYNIGSGESVTYSNIPVENWNEAAFYAVDAKSITASAWDTAQTRRASYFGRFIYDYQDKYLFTGTFRRDGSSKFLKYWGNFPSFSAGWNVHKEEFWKDNDIINTLKIRGGYGVLGNDAIDDFMYRSSLVSGSNYPNGEINPTIIIGYSPNTLGNPNLKWEETAQSDIGADIRFLNDFTLGFDYYYKKTKDILRRVAIPGYVGVPTDPFANIGDMENKGMEFELGYKKNWQDFSLSINGNFSANKNKVLRLEDDVEWREFASLHSMGPVSRLQVGKPVGTFYGYTYSGVFQNQEQINSYTNANGNLIIPNAKPGDFIWQDNNGDGKITQDDMVDIGSSLPKFTYGFTVNMNYKNFDLMVFAQGQGGNMLLQGLRRLDMLDANYQTAILNRWTGEGSTNDNPRLTRNDPNGNYTKMSKYYLQKGDYMRIKLVSLGYTIPKDVTTKFGANKVRIFVTGENLFTFTKYTGYDPEIAGGNEYGIDRAYYPQARTFLFGANIQF</sequence>
<evidence type="ECO:0000256" key="3">
    <source>
        <dbReference type="ARBA" id="ARBA00022452"/>
    </source>
</evidence>
<feature type="chain" id="PRO_5011519427" evidence="12">
    <location>
        <begin position="24"/>
        <end position="966"/>
    </location>
</feature>
<dbReference type="InterPro" id="IPR037066">
    <property type="entry name" value="Plug_dom_sf"/>
</dbReference>
<dbReference type="SUPFAM" id="SSF56935">
    <property type="entry name" value="Porins"/>
    <property type="match status" value="1"/>
</dbReference>
<dbReference type="InterPro" id="IPR012910">
    <property type="entry name" value="Plug_dom"/>
</dbReference>
<dbReference type="InterPro" id="IPR039426">
    <property type="entry name" value="TonB-dep_rcpt-like"/>
</dbReference>
<organism evidence="15 16">
    <name type="scientific">Epilithonimonas hominis</name>
    <dbReference type="NCBI Taxonomy" id="420404"/>
    <lineage>
        <taxon>Bacteria</taxon>
        <taxon>Pseudomonadati</taxon>
        <taxon>Bacteroidota</taxon>
        <taxon>Flavobacteriia</taxon>
        <taxon>Flavobacteriales</taxon>
        <taxon>Weeksellaceae</taxon>
        <taxon>Chryseobacterium group</taxon>
        <taxon>Epilithonimonas</taxon>
    </lineage>
</organism>
<feature type="signal peptide" evidence="12">
    <location>
        <begin position="1"/>
        <end position="23"/>
    </location>
</feature>
<keyword evidence="3 10" id="KW-1134">Transmembrane beta strand</keyword>
<keyword evidence="5 12" id="KW-0732">Signal</keyword>
<dbReference type="EMBL" id="FNWX01000013">
    <property type="protein sequence ID" value="SEH58720.1"/>
    <property type="molecule type" value="Genomic_DNA"/>
</dbReference>
<dbReference type="Pfam" id="PF07715">
    <property type="entry name" value="Plug"/>
    <property type="match status" value="1"/>
</dbReference>
<evidence type="ECO:0000259" key="13">
    <source>
        <dbReference type="Pfam" id="PF00593"/>
    </source>
</evidence>
<evidence type="ECO:0000256" key="5">
    <source>
        <dbReference type="ARBA" id="ARBA00022729"/>
    </source>
</evidence>
<keyword evidence="7 10" id="KW-0472">Membrane</keyword>
<evidence type="ECO:0000256" key="10">
    <source>
        <dbReference type="PROSITE-ProRule" id="PRU01360"/>
    </source>
</evidence>
<dbReference type="AlphaFoldDB" id="A0A1H6J9H3"/>
<evidence type="ECO:0000256" key="9">
    <source>
        <dbReference type="ARBA" id="ARBA00023237"/>
    </source>
</evidence>
<dbReference type="InterPro" id="IPR000531">
    <property type="entry name" value="Beta-barrel_TonB"/>
</dbReference>
<name>A0A1H6J9H3_9FLAO</name>
<dbReference type="Proteomes" id="UP000198555">
    <property type="component" value="Unassembled WGS sequence"/>
</dbReference>
<reference evidence="16" key="1">
    <citation type="submission" date="2016-10" db="EMBL/GenBank/DDBJ databases">
        <authorList>
            <person name="Varghese N."/>
            <person name="Submissions S."/>
        </authorList>
    </citation>
    <scope>NUCLEOTIDE SEQUENCE [LARGE SCALE GENOMIC DNA]</scope>
    <source>
        <strain evidence="16">DSM 19326</strain>
    </source>
</reference>
<keyword evidence="4 10" id="KW-0812">Transmembrane</keyword>
<dbReference type="PROSITE" id="PS52016">
    <property type="entry name" value="TONB_DEPENDENT_REC_3"/>
    <property type="match status" value="1"/>
</dbReference>
<feature type="domain" description="TonB-dependent receptor-like beta-barrel" evidence="13">
    <location>
        <begin position="346"/>
        <end position="915"/>
    </location>
</feature>
<evidence type="ECO:0000256" key="11">
    <source>
        <dbReference type="RuleBase" id="RU003357"/>
    </source>
</evidence>
<evidence type="ECO:0000313" key="16">
    <source>
        <dbReference type="Proteomes" id="UP000198555"/>
    </source>
</evidence>
<dbReference type="PANTHER" id="PTHR30069:SF29">
    <property type="entry name" value="HEMOGLOBIN AND HEMOGLOBIN-HAPTOGLOBIN-BINDING PROTEIN 1-RELATED"/>
    <property type="match status" value="1"/>
</dbReference>
<dbReference type="Pfam" id="PF00593">
    <property type="entry name" value="TonB_dep_Rec_b-barrel"/>
    <property type="match status" value="1"/>
</dbReference>
<dbReference type="InterPro" id="IPR036942">
    <property type="entry name" value="Beta-barrel_TonB_sf"/>
</dbReference>
<dbReference type="InterPro" id="IPR023996">
    <property type="entry name" value="TonB-dep_OMP_SusC/RagA"/>
</dbReference>
<protein>
    <submittedName>
        <fullName evidence="15">TonB-linked outer membrane protein, SusC/RagA family</fullName>
    </submittedName>
</protein>
<keyword evidence="16" id="KW-1185">Reference proteome</keyword>
<evidence type="ECO:0000256" key="12">
    <source>
        <dbReference type="SAM" id="SignalP"/>
    </source>
</evidence>
<evidence type="ECO:0000256" key="7">
    <source>
        <dbReference type="ARBA" id="ARBA00023136"/>
    </source>
</evidence>
<dbReference type="PROSITE" id="PS00018">
    <property type="entry name" value="EF_HAND_1"/>
    <property type="match status" value="1"/>
</dbReference>
<evidence type="ECO:0000256" key="2">
    <source>
        <dbReference type="ARBA" id="ARBA00022448"/>
    </source>
</evidence>
<evidence type="ECO:0000256" key="1">
    <source>
        <dbReference type="ARBA" id="ARBA00004571"/>
    </source>
</evidence>
<evidence type="ECO:0000313" key="15">
    <source>
        <dbReference type="EMBL" id="SEH58720.1"/>
    </source>
</evidence>
<evidence type="ECO:0000256" key="8">
    <source>
        <dbReference type="ARBA" id="ARBA00023170"/>
    </source>
</evidence>
<dbReference type="NCBIfam" id="TIGR04056">
    <property type="entry name" value="OMP_RagA_SusC"/>
    <property type="match status" value="1"/>
</dbReference>
<dbReference type="GO" id="GO:0044718">
    <property type="term" value="P:siderophore transmembrane transport"/>
    <property type="evidence" value="ECO:0007669"/>
    <property type="project" value="TreeGrafter"/>
</dbReference>
<evidence type="ECO:0000256" key="6">
    <source>
        <dbReference type="ARBA" id="ARBA00023077"/>
    </source>
</evidence>
<dbReference type="PANTHER" id="PTHR30069">
    <property type="entry name" value="TONB-DEPENDENT OUTER MEMBRANE RECEPTOR"/>
    <property type="match status" value="1"/>
</dbReference>
<dbReference type="NCBIfam" id="TIGR04057">
    <property type="entry name" value="SusC_RagA_signa"/>
    <property type="match status" value="1"/>
</dbReference>
<keyword evidence="8" id="KW-0675">Receptor</keyword>
<dbReference type="GO" id="GO:0015344">
    <property type="term" value="F:siderophore uptake transmembrane transporter activity"/>
    <property type="evidence" value="ECO:0007669"/>
    <property type="project" value="TreeGrafter"/>
</dbReference>
<dbReference type="Gene3D" id="2.170.130.10">
    <property type="entry name" value="TonB-dependent receptor, plug domain"/>
    <property type="match status" value="1"/>
</dbReference>
<keyword evidence="9 10" id="KW-0998">Cell outer membrane</keyword>
<dbReference type="InterPro" id="IPR018247">
    <property type="entry name" value="EF_Hand_1_Ca_BS"/>
</dbReference>
<dbReference type="RefSeq" id="WP_089769528.1">
    <property type="nucleotide sequence ID" value="NZ_FNWX01000013.1"/>
</dbReference>
<dbReference type="InterPro" id="IPR023997">
    <property type="entry name" value="TonB-dep_OMP_SusC/RagA_CS"/>
</dbReference>
<keyword evidence="2 10" id="KW-0813">Transport</keyword>
<dbReference type="GO" id="GO:0009279">
    <property type="term" value="C:cell outer membrane"/>
    <property type="evidence" value="ECO:0007669"/>
    <property type="project" value="UniProtKB-SubCell"/>
</dbReference>
<comment type="subcellular location">
    <subcellularLocation>
        <location evidence="1 10">Cell outer membrane</location>
        <topology evidence="1 10">Multi-pass membrane protein</topology>
    </subcellularLocation>
</comment>
<keyword evidence="6 11" id="KW-0798">TonB box</keyword>
<evidence type="ECO:0000256" key="4">
    <source>
        <dbReference type="ARBA" id="ARBA00022692"/>
    </source>
</evidence>
<proteinExistence type="inferred from homology"/>
<evidence type="ECO:0000259" key="14">
    <source>
        <dbReference type="Pfam" id="PF07715"/>
    </source>
</evidence>
<accession>A0A1H6J9H3</accession>